<gene>
    <name evidence="2" type="ORF">FA014_01370</name>
</gene>
<feature type="compositionally biased region" description="Low complexity" evidence="1">
    <location>
        <begin position="96"/>
        <end position="106"/>
    </location>
</feature>
<reference evidence="2 3" key="1">
    <citation type="submission" date="2019-05" db="EMBL/GenBank/DDBJ databases">
        <title>Genome sequence of Cellulomonas hominis strain CS1.</title>
        <authorList>
            <person name="Belmont J."/>
            <person name="Maclea K.S."/>
        </authorList>
    </citation>
    <scope>NUCLEOTIDE SEQUENCE [LARGE SCALE GENOMIC DNA]</scope>
    <source>
        <strain evidence="2 3">CS1</strain>
    </source>
</reference>
<feature type="compositionally biased region" description="Low complexity" evidence="1">
    <location>
        <begin position="79"/>
        <end position="88"/>
    </location>
</feature>
<evidence type="ECO:0000256" key="1">
    <source>
        <dbReference type="SAM" id="MobiDB-lite"/>
    </source>
</evidence>
<evidence type="ECO:0000313" key="3">
    <source>
        <dbReference type="Proteomes" id="UP000308121"/>
    </source>
</evidence>
<feature type="region of interest" description="Disordered" evidence="1">
    <location>
        <begin position="72"/>
        <end position="106"/>
    </location>
</feature>
<dbReference type="Proteomes" id="UP000308121">
    <property type="component" value="Unassembled WGS sequence"/>
</dbReference>
<organism evidence="2 3">
    <name type="scientific">Cellulomonas hominis</name>
    <dbReference type="NCBI Taxonomy" id="156981"/>
    <lineage>
        <taxon>Bacteria</taxon>
        <taxon>Bacillati</taxon>
        <taxon>Actinomycetota</taxon>
        <taxon>Actinomycetes</taxon>
        <taxon>Micrococcales</taxon>
        <taxon>Cellulomonadaceae</taxon>
        <taxon>Cellulomonas</taxon>
    </lineage>
</organism>
<proteinExistence type="predicted"/>
<name>A0A7Z8K3W9_9CELL</name>
<feature type="compositionally biased region" description="Basic and acidic residues" evidence="1">
    <location>
        <begin position="13"/>
        <end position="27"/>
    </location>
</feature>
<comment type="caution">
    <text evidence="2">The sequence shown here is derived from an EMBL/GenBank/DDBJ whole genome shotgun (WGS) entry which is preliminary data.</text>
</comment>
<dbReference type="OrthoDB" id="4829696at2"/>
<dbReference type="AlphaFoldDB" id="A0A7Z8K3W9"/>
<sequence length="106" mass="10648">MCAGTTPGVAVMDDEKQAAEPDGRAAEGDASGVVMDLLAEHVPLTLLADLAVAEPRSEAILVAEGLPEDAWWEGEDEGAAPAPAAGLPAEDDVPADPDAAAEPHPA</sequence>
<evidence type="ECO:0000313" key="2">
    <source>
        <dbReference type="EMBL" id="TKR27266.1"/>
    </source>
</evidence>
<feature type="region of interest" description="Disordered" evidence="1">
    <location>
        <begin position="1"/>
        <end position="27"/>
    </location>
</feature>
<dbReference type="EMBL" id="SZYE01000004">
    <property type="protein sequence ID" value="TKR27266.1"/>
    <property type="molecule type" value="Genomic_DNA"/>
</dbReference>
<accession>A0A7Z8K3W9</accession>
<protein>
    <submittedName>
        <fullName evidence="2">Uncharacterized protein</fullName>
    </submittedName>
</protein>